<evidence type="ECO:0008006" key="5">
    <source>
        <dbReference type="Google" id="ProtNLM"/>
    </source>
</evidence>
<keyword evidence="4" id="KW-1185">Reference proteome</keyword>
<organism evidence="3 4">
    <name type="scientific">Streptomyces cacaoi</name>
    <dbReference type="NCBI Taxonomy" id="1898"/>
    <lineage>
        <taxon>Bacteria</taxon>
        <taxon>Bacillati</taxon>
        <taxon>Actinomycetota</taxon>
        <taxon>Actinomycetes</taxon>
        <taxon>Kitasatosporales</taxon>
        <taxon>Streptomycetaceae</taxon>
        <taxon>Streptomyces</taxon>
    </lineage>
</organism>
<evidence type="ECO:0000256" key="1">
    <source>
        <dbReference type="ARBA" id="ARBA00022898"/>
    </source>
</evidence>
<dbReference type="AlphaFoldDB" id="A0A4Y3QXI9"/>
<name>A0A4Y3QXI9_STRCI</name>
<dbReference type="GO" id="GO:0000271">
    <property type="term" value="P:polysaccharide biosynthetic process"/>
    <property type="evidence" value="ECO:0007669"/>
    <property type="project" value="TreeGrafter"/>
</dbReference>
<proteinExistence type="inferred from homology"/>
<evidence type="ECO:0000313" key="3">
    <source>
        <dbReference type="EMBL" id="GEB49932.1"/>
    </source>
</evidence>
<protein>
    <recommendedName>
        <fullName evidence="5">DegT/DnrJ/EryC1/StrS aminotransferase</fullName>
    </recommendedName>
</protein>
<accession>A0A4Y3QXI9</accession>
<dbReference type="EMBL" id="BJMM01000010">
    <property type="protein sequence ID" value="GEB49932.1"/>
    <property type="molecule type" value="Genomic_DNA"/>
</dbReference>
<dbReference type="InterPro" id="IPR015424">
    <property type="entry name" value="PyrdxlP-dep_Trfase"/>
</dbReference>
<dbReference type="PANTHER" id="PTHR30244:SF36">
    <property type="entry name" value="3-OXO-GLUCOSE-6-PHOSPHATE:GLUTAMATE AMINOTRANSFERASE"/>
    <property type="match status" value="1"/>
</dbReference>
<dbReference type="PANTHER" id="PTHR30244">
    <property type="entry name" value="TRANSAMINASE"/>
    <property type="match status" value="1"/>
</dbReference>
<dbReference type="Gene3D" id="3.40.640.10">
    <property type="entry name" value="Type I PLP-dependent aspartate aminotransferase-like (Major domain)"/>
    <property type="match status" value="1"/>
</dbReference>
<dbReference type="InterPro" id="IPR000653">
    <property type="entry name" value="DegT/StrS_aminotransferase"/>
</dbReference>
<dbReference type="InterPro" id="IPR015422">
    <property type="entry name" value="PyrdxlP-dep_Trfase_small"/>
</dbReference>
<comment type="similarity">
    <text evidence="2">Belongs to the DegT/DnrJ/EryC1 family.</text>
</comment>
<evidence type="ECO:0000313" key="4">
    <source>
        <dbReference type="Proteomes" id="UP000319210"/>
    </source>
</evidence>
<dbReference type="Pfam" id="PF01041">
    <property type="entry name" value="DegT_DnrJ_EryC1"/>
    <property type="match status" value="2"/>
</dbReference>
<sequence>MAEAGIAVGDEVIVPSFGGLEIAEAVRELGARPVFADVDPDDFCLDPGAAEARVSPRTAAIVPVHLFGQPANMAGLRALGARVGARVCAWEPLPRADAVDAVRRRQHAGYLSRRLRGVVVPPGSAEHAYTSFVVRVPGNGRPDRDAFRRALRLRGVHSEVPVRVPAHLVPGFRSGVRLPVSEQAADECLALPLAASMTKRELQHMVSACNGLGGLLRERAS</sequence>
<dbReference type="Proteomes" id="UP000319210">
    <property type="component" value="Unassembled WGS sequence"/>
</dbReference>
<dbReference type="SUPFAM" id="SSF53383">
    <property type="entry name" value="PLP-dependent transferases"/>
    <property type="match status" value="1"/>
</dbReference>
<dbReference type="GO" id="GO:0008483">
    <property type="term" value="F:transaminase activity"/>
    <property type="evidence" value="ECO:0007669"/>
    <property type="project" value="TreeGrafter"/>
</dbReference>
<dbReference type="GO" id="GO:0030170">
    <property type="term" value="F:pyridoxal phosphate binding"/>
    <property type="evidence" value="ECO:0007669"/>
    <property type="project" value="TreeGrafter"/>
</dbReference>
<evidence type="ECO:0000256" key="2">
    <source>
        <dbReference type="ARBA" id="ARBA00037999"/>
    </source>
</evidence>
<comment type="caution">
    <text evidence="3">The sequence shown here is derived from an EMBL/GenBank/DDBJ whole genome shotgun (WGS) entry which is preliminary data.</text>
</comment>
<gene>
    <name evidence="3" type="ORF">SCA03_24830</name>
</gene>
<reference evidence="3 4" key="1">
    <citation type="submission" date="2019-06" db="EMBL/GenBank/DDBJ databases">
        <title>Whole genome shotgun sequence of Streptomyces cacaoi subsp. cacaoi NBRC 12748.</title>
        <authorList>
            <person name="Hosoyama A."/>
            <person name="Uohara A."/>
            <person name="Ohji S."/>
            <person name="Ichikawa N."/>
        </authorList>
    </citation>
    <scope>NUCLEOTIDE SEQUENCE [LARGE SCALE GENOMIC DNA]</scope>
    <source>
        <strain evidence="3 4">NBRC 12748</strain>
    </source>
</reference>
<keyword evidence="1" id="KW-0663">Pyridoxal phosphate</keyword>
<dbReference type="Gene3D" id="3.90.1150.10">
    <property type="entry name" value="Aspartate Aminotransferase, domain 1"/>
    <property type="match status" value="1"/>
</dbReference>
<dbReference type="InterPro" id="IPR015421">
    <property type="entry name" value="PyrdxlP-dep_Trfase_major"/>
</dbReference>